<evidence type="ECO:0000256" key="3">
    <source>
        <dbReference type="ARBA" id="ARBA00022857"/>
    </source>
</evidence>
<organism evidence="8 9">
    <name type="scientific">Malassezia pachydermatis</name>
    <dbReference type="NCBI Taxonomy" id="77020"/>
    <lineage>
        <taxon>Eukaryota</taxon>
        <taxon>Fungi</taxon>
        <taxon>Dikarya</taxon>
        <taxon>Basidiomycota</taxon>
        <taxon>Ustilaginomycotina</taxon>
        <taxon>Malasseziomycetes</taxon>
        <taxon>Malasseziales</taxon>
        <taxon>Malasseziaceae</taxon>
        <taxon>Malassezia</taxon>
    </lineage>
</organism>
<evidence type="ECO:0000259" key="7">
    <source>
        <dbReference type="Pfam" id="PF08546"/>
    </source>
</evidence>
<dbReference type="InterPro" id="IPR013752">
    <property type="entry name" value="KPA_reductase"/>
</dbReference>
<evidence type="ECO:0000259" key="6">
    <source>
        <dbReference type="Pfam" id="PF02558"/>
    </source>
</evidence>
<evidence type="ECO:0000256" key="4">
    <source>
        <dbReference type="ARBA" id="ARBA00023002"/>
    </source>
</evidence>
<protein>
    <recommendedName>
        <fullName evidence="2">2-dehydropantoate 2-reductase</fullName>
        <ecNumber evidence="2">1.1.1.169</ecNumber>
    </recommendedName>
    <alternativeName>
        <fullName evidence="5">Ketopantoate reductase</fullName>
    </alternativeName>
</protein>
<evidence type="ECO:0000256" key="2">
    <source>
        <dbReference type="ARBA" id="ARBA00013014"/>
    </source>
</evidence>
<dbReference type="InterPro" id="IPR008927">
    <property type="entry name" value="6-PGluconate_DH-like_C_sf"/>
</dbReference>
<dbReference type="GO" id="GO:0005739">
    <property type="term" value="C:mitochondrion"/>
    <property type="evidence" value="ECO:0007669"/>
    <property type="project" value="TreeGrafter"/>
</dbReference>
<dbReference type="SUPFAM" id="SSF48179">
    <property type="entry name" value="6-phosphogluconate dehydrogenase C-terminal domain-like"/>
    <property type="match status" value="1"/>
</dbReference>
<dbReference type="GO" id="GO:0015940">
    <property type="term" value="P:pantothenate biosynthetic process"/>
    <property type="evidence" value="ECO:0007669"/>
    <property type="project" value="InterPro"/>
</dbReference>
<comment type="similarity">
    <text evidence="1">Belongs to the ketopantoate reductase family.</text>
</comment>
<dbReference type="AlphaFoldDB" id="A0A0M8MN66"/>
<dbReference type="PANTHER" id="PTHR43765:SF2">
    <property type="entry name" value="2-DEHYDROPANTOATE 2-REDUCTASE"/>
    <property type="match status" value="1"/>
</dbReference>
<reference evidence="8 9" key="1">
    <citation type="submission" date="2015-07" db="EMBL/GenBank/DDBJ databases">
        <title>Draft Genome Sequence of Malassezia furfur CBS1878 and Malassezia pachydermatis CBS1879.</title>
        <authorList>
            <person name="Triana S."/>
            <person name="Ohm R."/>
            <person name="Gonzalez A."/>
            <person name="DeCock H."/>
            <person name="Restrepo S."/>
            <person name="Celis A."/>
        </authorList>
    </citation>
    <scope>NUCLEOTIDE SEQUENCE [LARGE SCALE GENOMIC DNA]</scope>
    <source>
        <strain evidence="8 9">CBS 1879</strain>
    </source>
</reference>
<sequence>MHVHVLGVGAIGTLIAAHVRAMVRQRSMAATASSVPSWRFSRVPMFVVPQHVAPFWPDATTTTVTLHMRDRMYDRAKEPRKPGASVTVERDGARLTETGFHVELTSPADPSQPRYLAPDAHGVLQDQPGTPPLPIDSLIVTTKADATYAALAPLAPRITPATTIVLLQNGMGVLDMLLERIWQHPDSRPHFVLASATHGCYVKRPLHTVHAGFGSMHLGLVPSAMAPRAETDASLERPLPPVTNATQPELDLAAIPDAPYTRSVRETLALLLSLPLDVHWEPIRAFQLRALRKLIINACINPTTALADCKNGDLFGAPNALDLFRALCTEASQVLEAHARDAKAAQASRETDAAHLSTLPLADLLTQTDADGLPLLDTSLKPASMLHEVENVVRATAANWSSMHQDVYQRRGRTEIDFMNGYLSELGRAYGIPTPTHDMMTNLIKLKTQRATGSWRTRAM</sequence>
<dbReference type="GO" id="GO:0008677">
    <property type="term" value="F:2-dehydropantoate 2-reductase activity"/>
    <property type="evidence" value="ECO:0007669"/>
    <property type="project" value="UniProtKB-EC"/>
</dbReference>
<dbReference type="Gene3D" id="3.40.50.720">
    <property type="entry name" value="NAD(P)-binding Rossmann-like Domain"/>
    <property type="match status" value="1"/>
</dbReference>
<evidence type="ECO:0000256" key="1">
    <source>
        <dbReference type="ARBA" id="ARBA00007870"/>
    </source>
</evidence>
<dbReference type="OrthoDB" id="73846at2759"/>
<keyword evidence="3" id="KW-0521">NADP</keyword>
<evidence type="ECO:0000256" key="5">
    <source>
        <dbReference type="ARBA" id="ARBA00032024"/>
    </source>
</evidence>
<dbReference type="GO" id="GO:0050661">
    <property type="term" value="F:NADP binding"/>
    <property type="evidence" value="ECO:0007669"/>
    <property type="project" value="TreeGrafter"/>
</dbReference>
<dbReference type="GeneID" id="28729416"/>
<dbReference type="NCBIfam" id="TIGR00745">
    <property type="entry name" value="apbA_panE"/>
    <property type="match status" value="1"/>
</dbReference>
<dbReference type="InterPro" id="IPR050838">
    <property type="entry name" value="Ketopantoate_reductase"/>
</dbReference>
<comment type="caution">
    <text evidence="8">The sequence shown here is derived from an EMBL/GenBank/DDBJ whole genome shotgun (WGS) entry which is preliminary data.</text>
</comment>
<dbReference type="VEuPathDB" id="FungiDB:Malapachy_3061"/>
<dbReference type="STRING" id="77020.A0A0M8MN66"/>
<dbReference type="Pfam" id="PF02558">
    <property type="entry name" value="ApbA"/>
    <property type="match status" value="1"/>
</dbReference>
<evidence type="ECO:0000313" key="9">
    <source>
        <dbReference type="Proteomes" id="UP000037751"/>
    </source>
</evidence>
<dbReference type="InterPro" id="IPR036291">
    <property type="entry name" value="NAD(P)-bd_dom_sf"/>
</dbReference>
<keyword evidence="4" id="KW-0560">Oxidoreductase</keyword>
<dbReference type="Proteomes" id="UP000037751">
    <property type="component" value="Unassembled WGS sequence"/>
</dbReference>
<dbReference type="EMBL" id="LGAV01000001">
    <property type="protein sequence ID" value="KOS15876.1"/>
    <property type="molecule type" value="Genomic_DNA"/>
</dbReference>
<dbReference type="SUPFAM" id="SSF51735">
    <property type="entry name" value="NAD(P)-binding Rossmann-fold domains"/>
    <property type="match status" value="1"/>
</dbReference>
<feature type="domain" description="Ketopantoate reductase N-terminal" evidence="6">
    <location>
        <begin position="90"/>
        <end position="221"/>
    </location>
</feature>
<name>A0A0M8MN66_9BASI</name>
<dbReference type="Gene3D" id="1.10.1040.10">
    <property type="entry name" value="N-(1-d-carboxylethyl)-l-norvaline Dehydrogenase, domain 2"/>
    <property type="match status" value="1"/>
</dbReference>
<accession>A0A0M8MN66</accession>
<gene>
    <name evidence="8" type="ORF">Malapachy_3061</name>
</gene>
<dbReference type="Pfam" id="PF08546">
    <property type="entry name" value="ApbA_C"/>
    <property type="match status" value="1"/>
</dbReference>
<dbReference type="PANTHER" id="PTHR43765">
    <property type="entry name" value="2-DEHYDROPANTOATE 2-REDUCTASE-RELATED"/>
    <property type="match status" value="1"/>
</dbReference>
<dbReference type="InterPro" id="IPR013332">
    <property type="entry name" value="KPR_N"/>
</dbReference>
<proteinExistence type="inferred from homology"/>
<dbReference type="InterPro" id="IPR003710">
    <property type="entry name" value="ApbA"/>
</dbReference>
<dbReference type="EC" id="1.1.1.169" evidence="2"/>
<keyword evidence="9" id="KW-1185">Reference proteome</keyword>
<feature type="domain" description="Ketopantoate reductase C-terminal" evidence="7">
    <location>
        <begin position="286"/>
        <end position="447"/>
    </location>
</feature>
<dbReference type="InterPro" id="IPR013328">
    <property type="entry name" value="6PGD_dom2"/>
</dbReference>
<dbReference type="RefSeq" id="XP_017993508.1">
    <property type="nucleotide sequence ID" value="XM_018137540.1"/>
</dbReference>
<evidence type="ECO:0000313" key="8">
    <source>
        <dbReference type="EMBL" id="KOS15876.1"/>
    </source>
</evidence>